<organism evidence="1">
    <name type="scientific">viral metagenome</name>
    <dbReference type="NCBI Taxonomy" id="1070528"/>
    <lineage>
        <taxon>unclassified sequences</taxon>
        <taxon>metagenomes</taxon>
        <taxon>organismal metagenomes</taxon>
    </lineage>
</organism>
<dbReference type="AlphaFoldDB" id="A0A6C0EG00"/>
<reference evidence="1" key="1">
    <citation type="journal article" date="2020" name="Nature">
        <title>Giant virus diversity and host interactions through global metagenomics.</title>
        <authorList>
            <person name="Schulz F."/>
            <person name="Roux S."/>
            <person name="Paez-Espino D."/>
            <person name="Jungbluth S."/>
            <person name="Walsh D.A."/>
            <person name="Denef V.J."/>
            <person name="McMahon K.D."/>
            <person name="Konstantinidis K.T."/>
            <person name="Eloe-Fadrosh E.A."/>
            <person name="Kyrpides N.C."/>
            <person name="Woyke T."/>
        </authorList>
    </citation>
    <scope>NUCLEOTIDE SEQUENCE</scope>
    <source>
        <strain evidence="1">GVMAG-M-3300023179-27</strain>
    </source>
</reference>
<name>A0A6C0EG00_9ZZZZ</name>
<accession>A0A6C0EG00</accession>
<proteinExistence type="predicted"/>
<evidence type="ECO:0000313" key="1">
    <source>
        <dbReference type="EMBL" id="QHT26265.1"/>
    </source>
</evidence>
<dbReference type="EMBL" id="MN739783">
    <property type="protein sequence ID" value="QHT26265.1"/>
    <property type="molecule type" value="Genomic_DNA"/>
</dbReference>
<protein>
    <submittedName>
        <fullName evidence="1">Uncharacterized protein</fullName>
    </submittedName>
</protein>
<sequence length="100" mass="11842">MDKKYLDFKTIKKNALPPRSGIDLFSTSFDYHIKTSFVKCYTKSNLSYVLPLEYGYKNLKYKCIHPDYDNDKMVKKDLKKATHSTLFEIRNDELNKMTKS</sequence>